<dbReference type="EMBL" id="AMRG01000006">
    <property type="protein sequence ID" value="EKE84201.1"/>
    <property type="molecule type" value="Genomic_DNA"/>
</dbReference>
<evidence type="ECO:0000256" key="1">
    <source>
        <dbReference type="SAM" id="SignalP"/>
    </source>
</evidence>
<organism evidence="2 3">
    <name type="scientific">Idiomarina xiamenensis 10-D-4</name>
    <dbReference type="NCBI Taxonomy" id="740709"/>
    <lineage>
        <taxon>Bacteria</taxon>
        <taxon>Pseudomonadati</taxon>
        <taxon>Pseudomonadota</taxon>
        <taxon>Gammaproteobacteria</taxon>
        <taxon>Alteromonadales</taxon>
        <taxon>Idiomarinaceae</taxon>
        <taxon>Idiomarina</taxon>
    </lineage>
</organism>
<proteinExistence type="predicted"/>
<feature type="chain" id="PRO_5003862043" description="DUF3108 domain-containing protein" evidence="1">
    <location>
        <begin position="37"/>
        <end position="260"/>
    </location>
</feature>
<evidence type="ECO:0000313" key="2">
    <source>
        <dbReference type="EMBL" id="EKE84201.1"/>
    </source>
</evidence>
<keyword evidence="1" id="KW-0732">Signal</keyword>
<accession>K2JL82</accession>
<evidence type="ECO:0000313" key="3">
    <source>
        <dbReference type="Proteomes" id="UP000014115"/>
    </source>
</evidence>
<name>K2JL82_9GAMM</name>
<dbReference type="InterPro" id="IPR021457">
    <property type="entry name" value="DUF3108"/>
</dbReference>
<reference evidence="2 3" key="1">
    <citation type="journal article" date="2012" name="J. Bacteriol.">
        <title>Genome Sequence of Idiomarina xiamenensis Type Strain 10-D-4.</title>
        <authorList>
            <person name="Lai Q."/>
            <person name="Wang L."/>
            <person name="Wang W."/>
            <person name="Shao Z."/>
        </authorList>
    </citation>
    <scope>NUCLEOTIDE SEQUENCE [LARGE SCALE GENOMIC DNA]</scope>
    <source>
        <strain evidence="2 3">10-D-4</strain>
    </source>
</reference>
<sequence>MSAKPLAMMVKKITGVTVMSALALSLWFSNVTPALAAADNEPAADAQTLQAFHASYRVTRGGSEYGDAQRELQRQGKELWRYRTLTDISWFILSDKREFTSSFVVRDGAVINREFAYKRTGTGSDKAFSARFDEQQQQIINLADQQPLDIPWQVPMMDESSMLHQLKLDLLNGEQQRFEYQAIDDKGRLDHFTFVRDGVENLNLPYGKVDAILIKRIRENSSRETHYWFAPSLNYVLVKLRQWKDGDEQATLELVDYQQQ</sequence>
<dbReference type="AlphaFoldDB" id="K2JL82"/>
<dbReference type="Pfam" id="PF11306">
    <property type="entry name" value="DUF3108"/>
    <property type="match status" value="1"/>
</dbReference>
<dbReference type="STRING" id="740709.A10D4_05886"/>
<protein>
    <recommendedName>
        <fullName evidence="4">DUF3108 domain-containing protein</fullName>
    </recommendedName>
</protein>
<dbReference type="PATRIC" id="fig|740709.3.peg.1202"/>
<feature type="signal peptide" evidence="1">
    <location>
        <begin position="1"/>
        <end position="36"/>
    </location>
</feature>
<comment type="caution">
    <text evidence="2">The sequence shown here is derived from an EMBL/GenBank/DDBJ whole genome shotgun (WGS) entry which is preliminary data.</text>
</comment>
<dbReference type="Proteomes" id="UP000014115">
    <property type="component" value="Unassembled WGS sequence"/>
</dbReference>
<dbReference type="eggNOG" id="ENOG5032W8D">
    <property type="taxonomic scope" value="Bacteria"/>
</dbReference>
<evidence type="ECO:0008006" key="4">
    <source>
        <dbReference type="Google" id="ProtNLM"/>
    </source>
</evidence>
<keyword evidence="3" id="KW-1185">Reference proteome</keyword>
<gene>
    <name evidence="2" type="ORF">A10D4_05886</name>
</gene>